<evidence type="ECO:0000256" key="1">
    <source>
        <dbReference type="ARBA" id="ARBA00007633"/>
    </source>
</evidence>
<keyword evidence="4" id="KW-0970">Cilium biogenesis/degradation</keyword>
<gene>
    <name evidence="9" type="primary">TCTN2</name>
</gene>
<evidence type="ECO:0000256" key="5">
    <source>
        <dbReference type="ARBA" id="ARBA00023180"/>
    </source>
</evidence>
<keyword evidence="5" id="KW-0325">Glycoprotein</keyword>
<keyword evidence="8" id="KW-1185">Reference proteome</keyword>
<evidence type="ECO:0000256" key="2">
    <source>
        <dbReference type="ARBA" id="ARBA00011495"/>
    </source>
</evidence>
<dbReference type="InterPro" id="IPR011677">
    <property type="entry name" value="TCTN1-3_dom"/>
</dbReference>
<dbReference type="PANTHER" id="PTHR14611:SF6">
    <property type="entry name" value="TECTONIC-2"/>
    <property type="match status" value="1"/>
</dbReference>
<evidence type="ECO:0000313" key="8">
    <source>
        <dbReference type="Proteomes" id="UP001652642"/>
    </source>
</evidence>
<feature type="domain" description="Tectonic-1-3 N-terminal" evidence="7">
    <location>
        <begin position="197"/>
        <end position="306"/>
    </location>
</feature>
<evidence type="ECO:0000256" key="3">
    <source>
        <dbReference type="ARBA" id="ARBA00022729"/>
    </source>
</evidence>
<dbReference type="RefSeq" id="XP_072839168.1">
    <property type="nucleotide sequence ID" value="XM_072983067.1"/>
</dbReference>
<sequence length="736" mass="79866">MPPSLRGFGLERPIKNYFCSLLSPTNTPGSRFHGNRRSHAQDGGGPLPGLAMPLGGLLGALLWGLLGARAQDGLPGFQPSFVYMSGTVVTASLVSAPTDVFSIAVADNETGTLPLADCSGRNRTGDWSLNVTHQGNVSQVTVRLMRNLWLCTSNLTDCCAEALCLVEALQVSACRDSEVVARLLIQAEIYANTSSGNVTGRVEDNATVIPNQVYQPLGPCPCNLTAGACDFRCCCDSDCTSEVKLLFSGSCYTGIYGGDVSPPFDQLCSIRKGNRAPDWFPFLCVQSSLNNTPFLGYFYHGAISPSPRISSSFTIPFQMVPGKLTSGYKQGDPILTVQNEYFTVPQPFIAGQCARKAPVAFLRNFEAECLLTPCTEAGTTLTNVAVNSGTGDEVRLQVIQEKNATRTDSCVGRECRNVTLAEDYIIIWEGKRIVEMKVNVLRGDVCPEEVLTQKFSVNFVSVNATSTEEMSGNPGYQVGRPVRAANFNSSDTVTTLNLWKPGGLGLCTSASLTPVLFGLNSASGCIMEVDLAENCSRLREKVMERFNSLVQASYVGKRGNSNTNVSDDWVEIIPGSDTLSDDTNASLGDLKGICPDIPAHLNVQMMTADVGAIEGVAQQEILGVQISFSAITWQVQCPLVCEEKTGFLSISSDVQFIKIPAQPPVPLTRFQMNYTEYDCRRNDVCWPELFYPLTHDYIGEPYSHSLAKGLVLVFLILLGVVLSDPWRRIYEAWTKS</sequence>
<feature type="domain" description="Tectonic-1-3" evidence="6">
    <location>
        <begin position="472"/>
        <end position="659"/>
    </location>
</feature>
<dbReference type="PANTHER" id="PTHR14611">
    <property type="entry name" value="TECTONIC FAMILY MEMBER"/>
    <property type="match status" value="1"/>
</dbReference>
<proteinExistence type="inferred from homology"/>
<evidence type="ECO:0000256" key="4">
    <source>
        <dbReference type="ARBA" id="ARBA00022794"/>
    </source>
</evidence>
<protein>
    <submittedName>
        <fullName evidence="9">Tectonic-2 isoform X1</fullName>
    </submittedName>
</protein>
<evidence type="ECO:0000313" key="9">
    <source>
        <dbReference type="RefSeq" id="XP_072839168.1"/>
    </source>
</evidence>
<comment type="subunit">
    <text evidence="2">Part of the tectonic-like complex (also named B9 complex).</text>
</comment>
<dbReference type="Proteomes" id="UP001652642">
    <property type="component" value="Chromosome 14"/>
</dbReference>
<dbReference type="GeneID" id="110083825"/>
<dbReference type="Pfam" id="PF25752">
    <property type="entry name" value="DUF1619_N"/>
    <property type="match status" value="1"/>
</dbReference>
<reference evidence="9" key="1">
    <citation type="submission" date="2025-08" db="UniProtKB">
        <authorList>
            <consortium name="RefSeq"/>
        </authorList>
    </citation>
    <scope>IDENTIFICATION</scope>
</reference>
<dbReference type="Pfam" id="PF07773">
    <property type="entry name" value="TCTN_DUF1619"/>
    <property type="match status" value="2"/>
</dbReference>
<dbReference type="InterPro" id="IPR057724">
    <property type="entry name" value="TCTN1-3_N"/>
</dbReference>
<comment type="similarity">
    <text evidence="1">Belongs to the tectonic family.</text>
</comment>
<accession>A0ABM5F1A8</accession>
<organism evidence="8 9">
    <name type="scientific">Pogona vitticeps</name>
    <name type="common">central bearded dragon</name>
    <dbReference type="NCBI Taxonomy" id="103695"/>
    <lineage>
        <taxon>Eukaryota</taxon>
        <taxon>Metazoa</taxon>
        <taxon>Chordata</taxon>
        <taxon>Craniata</taxon>
        <taxon>Vertebrata</taxon>
        <taxon>Euteleostomi</taxon>
        <taxon>Lepidosauria</taxon>
        <taxon>Squamata</taxon>
        <taxon>Bifurcata</taxon>
        <taxon>Unidentata</taxon>
        <taxon>Episquamata</taxon>
        <taxon>Toxicofera</taxon>
        <taxon>Iguania</taxon>
        <taxon>Acrodonta</taxon>
        <taxon>Agamidae</taxon>
        <taxon>Amphibolurinae</taxon>
        <taxon>Pogona</taxon>
    </lineage>
</organism>
<evidence type="ECO:0000259" key="6">
    <source>
        <dbReference type="Pfam" id="PF07773"/>
    </source>
</evidence>
<name>A0ABM5F1A8_9SAUR</name>
<keyword evidence="3" id="KW-0732">Signal</keyword>
<feature type="domain" description="Tectonic-1-3" evidence="6">
    <location>
        <begin position="326"/>
        <end position="462"/>
    </location>
</feature>
<evidence type="ECO:0000259" key="7">
    <source>
        <dbReference type="Pfam" id="PF25752"/>
    </source>
</evidence>
<dbReference type="InterPro" id="IPR040354">
    <property type="entry name" value="TCTN1-3"/>
</dbReference>